<protein>
    <submittedName>
        <fullName evidence="1">Uncharacterized protein</fullName>
    </submittedName>
</protein>
<name>A0ACC1RCV9_9HYPO</name>
<dbReference type="Proteomes" id="UP001148629">
    <property type="component" value="Unassembled WGS sequence"/>
</dbReference>
<sequence length="396" mass="44641">MSDATSNTHMDIDLPTAPAIKRRSSVSSLSSSHASKRQRTLAFDAANHIIKALSTSSMMRSDVMGILGRLLSMKAHGQTDPATIRWIDPLYLQRDTSPPPVQLTTLQYDRPVAIAIFTTHSFEHWSFGILRPNGQDLELRLHDCQPSEERSKLIESRFQEWLPRSTHTGKIVLVTETCPRLHGDNWSSGLHALSCFQRSLRNEPCSPTIPVVAATEQKSCLDLLGNAVPDSLNTEDGQVLTAVQVRKVDSELANMAVEEVDRQRTKAKAELQDAKKRKEIQDKFLDKMIEDLLHKKQQHQQEVQSAQMRADNVERVYQGKLTLAAKEKSALLSNEAGDRVRQLQEELERANAEHKQRQAEHQEAADKHDDSMVETGDWQVHLDAVKDLYGHDGEEQ</sequence>
<accession>A0ACC1RCV9</accession>
<dbReference type="EMBL" id="JANRMS010004767">
    <property type="protein sequence ID" value="KAJ3506074.1"/>
    <property type="molecule type" value="Genomic_DNA"/>
</dbReference>
<gene>
    <name evidence="1" type="ORF">NM208_g16118</name>
</gene>
<comment type="caution">
    <text evidence="1">The sequence shown here is derived from an EMBL/GenBank/DDBJ whole genome shotgun (WGS) entry which is preliminary data.</text>
</comment>
<evidence type="ECO:0000313" key="2">
    <source>
        <dbReference type="Proteomes" id="UP001148629"/>
    </source>
</evidence>
<keyword evidence="2" id="KW-1185">Reference proteome</keyword>
<proteinExistence type="predicted"/>
<reference evidence="1" key="1">
    <citation type="submission" date="2022-08" db="EMBL/GenBank/DDBJ databases">
        <title>Genome Sequence of Fusarium decemcellulare.</title>
        <authorList>
            <person name="Buettner E."/>
        </authorList>
    </citation>
    <scope>NUCLEOTIDE SEQUENCE</scope>
    <source>
        <strain evidence="1">Babe19</strain>
    </source>
</reference>
<organism evidence="1 2">
    <name type="scientific">Fusarium decemcellulare</name>
    <dbReference type="NCBI Taxonomy" id="57161"/>
    <lineage>
        <taxon>Eukaryota</taxon>
        <taxon>Fungi</taxon>
        <taxon>Dikarya</taxon>
        <taxon>Ascomycota</taxon>
        <taxon>Pezizomycotina</taxon>
        <taxon>Sordariomycetes</taxon>
        <taxon>Hypocreomycetidae</taxon>
        <taxon>Hypocreales</taxon>
        <taxon>Nectriaceae</taxon>
        <taxon>Fusarium</taxon>
        <taxon>Fusarium decemcellulare species complex</taxon>
    </lineage>
</organism>
<evidence type="ECO:0000313" key="1">
    <source>
        <dbReference type="EMBL" id="KAJ3506074.1"/>
    </source>
</evidence>